<dbReference type="EMBL" id="JBHSYQ010000004">
    <property type="protein sequence ID" value="MFC6998189.1"/>
    <property type="molecule type" value="Genomic_DNA"/>
</dbReference>
<evidence type="ECO:0000256" key="5">
    <source>
        <dbReference type="RuleBase" id="RU361174"/>
    </source>
</evidence>
<gene>
    <name evidence="8" type="ORF">ACFQHR_11170</name>
</gene>
<keyword evidence="2 5" id="KW-0119">Carbohydrate metabolism</keyword>
<organism evidence="8 9">
    <name type="scientific">Rufibacter roseus</name>
    <dbReference type="NCBI Taxonomy" id="1567108"/>
    <lineage>
        <taxon>Bacteria</taxon>
        <taxon>Pseudomonadati</taxon>
        <taxon>Bacteroidota</taxon>
        <taxon>Cytophagia</taxon>
        <taxon>Cytophagales</taxon>
        <taxon>Hymenobacteraceae</taxon>
        <taxon>Rufibacter</taxon>
    </lineage>
</organism>
<proteinExistence type="inferred from homology"/>
<protein>
    <recommendedName>
        <fullName evidence="5">Beta-xylanase</fullName>
        <ecNumber evidence="5">3.2.1.8</ecNumber>
    </recommendedName>
</protein>
<dbReference type="SUPFAM" id="SSF51445">
    <property type="entry name" value="(Trans)glycosidases"/>
    <property type="match status" value="1"/>
</dbReference>
<reference evidence="9" key="1">
    <citation type="journal article" date="2019" name="Int. J. Syst. Evol. Microbiol.">
        <title>The Global Catalogue of Microorganisms (GCM) 10K type strain sequencing project: providing services to taxonomists for standard genome sequencing and annotation.</title>
        <authorList>
            <consortium name="The Broad Institute Genomics Platform"/>
            <consortium name="The Broad Institute Genome Sequencing Center for Infectious Disease"/>
            <person name="Wu L."/>
            <person name="Ma J."/>
        </authorList>
    </citation>
    <scope>NUCLEOTIDE SEQUENCE [LARGE SCALE GENOMIC DNA]</scope>
    <source>
        <strain evidence="9">CGMCC 4.7393</strain>
    </source>
</reference>
<evidence type="ECO:0000256" key="2">
    <source>
        <dbReference type="ARBA" id="ARBA00023277"/>
    </source>
</evidence>
<dbReference type="PRINTS" id="PR00134">
    <property type="entry name" value="GLHYDRLASE10"/>
</dbReference>
<dbReference type="InterPro" id="IPR044846">
    <property type="entry name" value="GH10"/>
</dbReference>
<dbReference type="Pfam" id="PF00331">
    <property type="entry name" value="Glyco_hydro_10"/>
    <property type="match status" value="1"/>
</dbReference>
<feature type="chain" id="PRO_5047501365" description="Beta-xylanase" evidence="6">
    <location>
        <begin position="22"/>
        <end position="375"/>
    </location>
</feature>
<sequence length="375" mass="42433">MTNKTWLAVCFLALAFGCVNTKNETAEPTLKSVYQNDFVVGAALNYRQALGQDPQAEAIVAKHFSTISPENLLKWGPVHPQPNEYNFKLADAYVALGEKYNQFIVGHALVWHQQTPDWLFENGQGQPASKEQLLQRMEEHIATVAGRYKGRINGWDVVNEALNDDGTLRESKWYKITGEEYLEKAFAAARKADPNCELYYNDYNMWKPAKRDGAIRLVQSLKAKGLKVDGIGMQGHWGLESPSIQQIEESIVKLSAHGKVMITELDIDVLPNPSNRNGADIDATFDFDAKYNVYTNGLPEEVQQKLANRYAEIFALFRKHQDKISRVTFWGVTDADSWLNDWPIKGRTSYPLVFDRQYNAKPALNAIIQTGQTKK</sequence>
<feature type="domain" description="GH10" evidence="7">
    <location>
        <begin position="24"/>
        <end position="370"/>
    </location>
</feature>
<dbReference type="PANTHER" id="PTHR31490:SF90">
    <property type="entry name" value="ENDO-1,4-BETA-XYLANASE A"/>
    <property type="match status" value="1"/>
</dbReference>
<comment type="caution">
    <text evidence="8">The sequence shown here is derived from an EMBL/GenBank/DDBJ whole genome shotgun (WGS) entry which is preliminary data.</text>
</comment>
<evidence type="ECO:0000313" key="9">
    <source>
        <dbReference type="Proteomes" id="UP001596405"/>
    </source>
</evidence>
<keyword evidence="4 5" id="KW-0624">Polysaccharide degradation</keyword>
<comment type="catalytic activity">
    <reaction evidence="5">
        <text>Endohydrolysis of (1-&gt;4)-beta-D-xylosidic linkages in xylans.</text>
        <dbReference type="EC" id="3.2.1.8"/>
    </reaction>
</comment>
<dbReference type="SMART" id="SM00633">
    <property type="entry name" value="Glyco_10"/>
    <property type="match status" value="1"/>
</dbReference>
<dbReference type="PANTHER" id="PTHR31490">
    <property type="entry name" value="GLYCOSYL HYDROLASE"/>
    <property type="match status" value="1"/>
</dbReference>
<keyword evidence="1 5" id="KW-0378">Hydrolase</keyword>
<dbReference type="EC" id="3.2.1.8" evidence="5"/>
<comment type="similarity">
    <text evidence="5">Belongs to the glycosyl hydrolase 10 (cellulase F) family.</text>
</comment>
<dbReference type="PROSITE" id="PS51760">
    <property type="entry name" value="GH10_2"/>
    <property type="match status" value="1"/>
</dbReference>
<evidence type="ECO:0000256" key="6">
    <source>
        <dbReference type="SAM" id="SignalP"/>
    </source>
</evidence>
<dbReference type="PROSITE" id="PS51257">
    <property type="entry name" value="PROKAR_LIPOPROTEIN"/>
    <property type="match status" value="1"/>
</dbReference>
<dbReference type="Gene3D" id="3.20.20.80">
    <property type="entry name" value="Glycosidases"/>
    <property type="match status" value="1"/>
</dbReference>
<name>A0ABW2DNE6_9BACT</name>
<feature type="signal peptide" evidence="6">
    <location>
        <begin position="1"/>
        <end position="21"/>
    </location>
</feature>
<keyword evidence="3 5" id="KW-0326">Glycosidase</keyword>
<evidence type="ECO:0000256" key="3">
    <source>
        <dbReference type="ARBA" id="ARBA00023295"/>
    </source>
</evidence>
<evidence type="ECO:0000256" key="4">
    <source>
        <dbReference type="ARBA" id="ARBA00023326"/>
    </source>
</evidence>
<dbReference type="RefSeq" id="WP_066621468.1">
    <property type="nucleotide sequence ID" value="NZ_JBHSYQ010000004.1"/>
</dbReference>
<dbReference type="Proteomes" id="UP001596405">
    <property type="component" value="Unassembled WGS sequence"/>
</dbReference>
<evidence type="ECO:0000256" key="1">
    <source>
        <dbReference type="ARBA" id="ARBA00022801"/>
    </source>
</evidence>
<dbReference type="InterPro" id="IPR017853">
    <property type="entry name" value="GH"/>
</dbReference>
<evidence type="ECO:0000313" key="8">
    <source>
        <dbReference type="EMBL" id="MFC6998189.1"/>
    </source>
</evidence>
<accession>A0ABW2DNE6</accession>
<keyword evidence="9" id="KW-1185">Reference proteome</keyword>
<dbReference type="InterPro" id="IPR001000">
    <property type="entry name" value="GH10_dom"/>
</dbReference>
<evidence type="ECO:0000259" key="7">
    <source>
        <dbReference type="PROSITE" id="PS51760"/>
    </source>
</evidence>
<keyword evidence="6" id="KW-0732">Signal</keyword>